<dbReference type="PANTHER" id="PTHR23337:SF7">
    <property type="entry name" value="ATPASE MORC2"/>
    <property type="match status" value="1"/>
</dbReference>
<reference evidence="10" key="1">
    <citation type="submission" date="2022-12" db="EMBL/GenBank/DDBJ databases">
        <authorList>
            <person name="Alioto T."/>
            <person name="Alioto T."/>
            <person name="Gomez Garrido J."/>
        </authorList>
    </citation>
    <scope>NUCLEOTIDE SEQUENCE</scope>
</reference>
<dbReference type="GO" id="GO:0005634">
    <property type="term" value="C:nucleus"/>
    <property type="evidence" value="ECO:0007669"/>
    <property type="project" value="UniProtKB-SubCell"/>
</dbReference>
<evidence type="ECO:0000256" key="7">
    <source>
        <dbReference type="SAM" id="Coils"/>
    </source>
</evidence>
<dbReference type="Pfam" id="PF17942">
    <property type="entry name" value="Morc6_S5"/>
    <property type="match status" value="1"/>
</dbReference>
<dbReference type="SUPFAM" id="SSF55874">
    <property type="entry name" value="ATPase domain of HSP90 chaperone/DNA topoisomerase II/histidine kinase"/>
    <property type="match status" value="1"/>
</dbReference>
<feature type="compositionally biased region" description="Basic residues" evidence="8">
    <location>
        <begin position="606"/>
        <end position="624"/>
    </location>
</feature>
<sequence length="939" mass="108008">MADAARYSALCRAGLRLEYLYANSTTHDFLFGAIAELIDNSRDADATRLDIYTVNNEDLQGGFLLCLLDNGCGMTPRKTVDLVHFGRSSKRDRPDMIGCYGNGLKSGSMRIGKDLILFTKEENTMTCLLLSQTFCETEGLSEVIVPILSWSSHTREPIIDNPETFAIQLSIIYKYSPFKNNAELVKQFDAIYGKTGTLLVIYNLKLTLSFEPELDILTDEEDMLLAVAPENLPERQSLRAYTAILYLDPRMKIFIQAKEVKTKRLPHCFYRPRMYPYISSSFKHVARNELQKAEMDVKAAEDAVKEAKCTLQQSQDSLFQDKLELALTDAMENEKKMRETLKDKQRNLKQPKKLFLTFGVNILNRSQYGMLIYSNKRLIKMFEKVGPQKNRGSYFGSGAVGIVDVPCEIMEPTHNKQAFANTREYNRLLKAMENCLVQYWKDIGLSQKEEALFWSDFGYLSNNWSDKPSESIQYKRRRAVEIPDIVQCDICLKWRLLSYDTTIKHRGHHGTWNCRQNPNPLENKCGVPECLPRVPLGTFNPTQSKNDKQKLVVDAIRQRKWRLENLEQKLHLIQPHTIVQPTADSKTHKDKMLCERKAFHKDPHPACRRLIKSSTNKRRTQHSSHQKEPPAKQMTCPQRRQHPCQEEKCSLSAEEEEKDHDISEVSPIETQDEKPCNEKLEFSKTEADSKQEIICIILSDSDTEVTPEDEDVIFLYKEEKQEECDEKGGSAFSPNNCFDFEKKTLPPANLESDSMETSEDDSKEQALVAEQESNDAVSHTCGDPQSISENKMVETLTARIKEILLYFLPKCNLTREHLSSMTPEDILSMFKLKRDSERNKAVPVDIIQYFSQYDEQLFEKLLSIKQHGLLAKHAADKKISLCGKQIKATEERIKHLQEKVAQLLLRIHPHLQIDNQEDFDSILEKLLKEDRRESIGPCE</sequence>
<accession>A0AA35K8Q8</accession>
<evidence type="ECO:0000259" key="9">
    <source>
        <dbReference type="PROSITE" id="PS51050"/>
    </source>
</evidence>
<evidence type="ECO:0000313" key="11">
    <source>
        <dbReference type="Proteomes" id="UP001178461"/>
    </source>
</evidence>
<feature type="domain" description="CW-type" evidence="9">
    <location>
        <begin position="479"/>
        <end position="533"/>
    </location>
</feature>
<dbReference type="AlphaFoldDB" id="A0AA35K8Q8"/>
<dbReference type="Pfam" id="PF07496">
    <property type="entry name" value="zf-CW"/>
    <property type="match status" value="1"/>
</dbReference>
<dbReference type="InterPro" id="IPR011124">
    <property type="entry name" value="Znf_CW"/>
</dbReference>
<feature type="region of interest" description="Disordered" evidence="8">
    <location>
        <begin position="745"/>
        <end position="784"/>
    </location>
</feature>
<evidence type="ECO:0000313" key="10">
    <source>
        <dbReference type="EMBL" id="CAI5772887.1"/>
    </source>
</evidence>
<keyword evidence="5 7" id="KW-0175">Coiled coil</keyword>
<feature type="coiled-coil region" evidence="7">
    <location>
        <begin position="879"/>
        <end position="906"/>
    </location>
</feature>
<dbReference type="CDD" id="cd16931">
    <property type="entry name" value="HATPase_MORC-like"/>
    <property type="match status" value="1"/>
</dbReference>
<name>A0AA35K8Q8_9SAUR</name>
<dbReference type="Proteomes" id="UP001178461">
    <property type="component" value="Chromosome 4"/>
</dbReference>
<feature type="coiled-coil region" evidence="7">
    <location>
        <begin position="283"/>
        <end position="347"/>
    </location>
</feature>
<dbReference type="Pfam" id="PF13589">
    <property type="entry name" value="HATPase_c_3"/>
    <property type="match status" value="1"/>
</dbReference>
<dbReference type="InterPro" id="IPR036890">
    <property type="entry name" value="HATPase_C_sf"/>
</dbReference>
<evidence type="ECO:0000256" key="3">
    <source>
        <dbReference type="ARBA" id="ARBA00022771"/>
    </source>
</evidence>
<proteinExistence type="predicted"/>
<organism evidence="10 11">
    <name type="scientific">Podarcis lilfordi</name>
    <name type="common">Lilford's wall lizard</name>
    <dbReference type="NCBI Taxonomy" id="74358"/>
    <lineage>
        <taxon>Eukaryota</taxon>
        <taxon>Metazoa</taxon>
        <taxon>Chordata</taxon>
        <taxon>Craniata</taxon>
        <taxon>Vertebrata</taxon>
        <taxon>Euteleostomi</taxon>
        <taxon>Lepidosauria</taxon>
        <taxon>Squamata</taxon>
        <taxon>Bifurcata</taxon>
        <taxon>Unidentata</taxon>
        <taxon>Episquamata</taxon>
        <taxon>Laterata</taxon>
        <taxon>Lacertibaenia</taxon>
        <taxon>Lacertidae</taxon>
        <taxon>Podarcis</taxon>
    </lineage>
</organism>
<keyword evidence="6" id="KW-0539">Nucleus</keyword>
<comment type="subcellular location">
    <subcellularLocation>
        <location evidence="1">Nucleus</location>
    </subcellularLocation>
</comment>
<dbReference type="PANTHER" id="PTHR23337">
    <property type="entry name" value="ZINC FINGER CW-TYPE COILED-COIL DOMAIN PROTEIN 1"/>
    <property type="match status" value="1"/>
</dbReference>
<protein>
    <submittedName>
        <fullName evidence="10">Family CW-type zinc finger 1 isoform X1</fullName>
    </submittedName>
</protein>
<keyword evidence="2" id="KW-0479">Metal-binding</keyword>
<evidence type="ECO:0000256" key="6">
    <source>
        <dbReference type="ARBA" id="ARBA00023242"/>
    </source>
</evidence>
<feature type="compositionally biased region" description="Acidic residues" evidence="8">
    <location>
        <begin position="753"/>
        <end position="762"/>
    </location>
</feature>
<keyword evidence="4" id="KW-0862">Zinc</keyword>
<evidence type="ECO:0000256" key="1">
    <source>
        <dbReference type="ARBA" id="ARBA00004123"/>
    </source>
</evidence>
<dbReference type="Gene3D" id="3.30.565.10">
    <property type="entry name" value="Histidine kinase-like ATPase, C-terminal domain"/>
    <property type="match status" value="1"/>
</dbReference>
<dbReference type="GO" id="GO:0008270">
    <property type="term" value="F:zinc ion binding"/>
    <property type="evidence" value="ECO:0007669"/>
    <property type="project" value="UniProtKB-KW"/>
</dbReference>
<evidence type="ECO:0000256" key="2">
    <source>
        <dbReference type="ARBA" id="ARBA00022723"/>
    </source>
</evidence>
<gene>
    <name evidence="10" type="ORF">PODLI_1B012987</name>
</gene>
<feature type="region of interest" description="Disordered" evidence="8">
    <location>
        <begin position="605"/>
        <end position="676"/>
    </location>
</feature>
<dbReference type="EMBL" id="OX395129">
    <property type="protein sequence ID" value="CAI5772887.1"/>
    <property type="molecule type" value="Genomic_DNA"/>
</dbReference>
<evidence type="ECO:0000256" key="4">
    <source>
        <dbReference type="ARBA" id="ARBA00022833"/>
    </source>
</evidence>
<dbReference type="PROSITE" id="PS51050">
    <property type="entry name" value="ZF_CW"/>
    <property type="match status" value="1"/>
</dbReference>
<keyword evidence="11" id="KW-1185">Reference proteome</keyword>
<dbReference type="InterPro" id="IPR041006">
    <property type="entry name" value="Morc_S5"/>
</dbReference>
<evidence type="ECO:0000256" key="8">
    <source>
        <dbReference type="SAM" id="MobiDB-lite"/>
    </source>
</evidence>
<dbReference type="Gene3D" id="3.30.40.100">
    <property type="match status" value="1"/>
</dbReference>
<keyword evidence="3" id="KW-0863">Zinc-finger</keyword>
<evidence type="ECO:0000256" key="5">
    <source>
        <dbReference type="ARBA" id="ARBA00023054"/>
    </source>
</evidence>